<feature type="region of interest" description="Disordered" evidence="7">
    <location>
        <begin position="429"/>
        <end position="468"/>
    </location>
</feature>
<dbReference type="PIRSF" id="PIRSF000332">
    <property type="entry name" value="FMO"/>
    <property type="match status" value="1"/>
</dbReference>
<dbReference type="PROSITE" id="PS51257">
    <property type="entry name" value="PROKAR_LIPOPROTEIN"/>
    <property type="match status" value="1"/>
</dbReference>
<name>A0ABM9LX23_9MYCO</name>
<dbReference type="Gene3D" id="3.50.50.60">
    <property type="entry name" value="FAD/NAD(P)-binding domain"/>
    <property type="match status" value="1"/>
</dbReference>
<dbReference type="EMBL" id="OY726397">
    <property type="protein sequence ID" value="CAJ1506150.1"/>
    <property type="molecule type" value="Genomic_DNA"/>
</dbReference>
<dbReference type="RefSeq" id="WP_308478535.1">
    <property type="nucleotide sequence ID" value="NZ_OY726397.1"/>
</dbReference>
<gene>
    <name evidence="8" type="ORF">MU0053_003117</name>
</gene>
<dbReference type="InterPro" id="IPR000960">
    <property type="entry name" value="Flavin_mOase"/>
</dbReference>
<dbReference type="PANTHER" id="PTHR23023">
    <property type="entry name" value="DIMETHYLANILINE MONOOXYGENASE"/>
    <property type="match status" value="1"/>
</dbReference>
<dbReference type="SUPFAM" id="SSF51905">
    <property type="entry name" value="FAD/NAD(P)-binding domain"/>
    <property type="match status" value="2"/>
</dbReference>
<evidence type="ECO:0000313" key="8">
    <source>
        <dbReference type="EMBL" id="CAJ1506150.1"/>
    </source>
</evidence>
<dbReference type="Proteomes" id="UP001190465">
    <property type="component" value="Chromosome"/>
</dbReference>
<evidence type="ECO:0000256" key="6">
    <source>
        <dbReference type="ARBA" id="ARBA00023002"/>
    </source>
</evidence>
<reference evidence="8 9" key="1">
    <citation type="submission" date="2023-08" db="EMBL/GenBank/DDBJ databases">
        <authorList>
            <person name="Folkvardsen B D."/>
            <person name="Norman A."/>
        </authorList>
    </citation>
    <scope>NUCLEOTIDE SEQUENCE [LARGE SCALE GENOMIC DNA]</scope>
    <source>
        <strain evidence="8 9">Mu0053</strain>
    </source>
</reference>
<dbReference type="InterPro" id="IPR036188">
    <property type="entry name" value="FAD/NAD-bd_sf"/>
</dbReference>
<proteinExistence type="inferred from homology"/>
<keyword evidence="3" id="KW-0285">Flavoprotein</keyword>
<keyword evidence="6" id="KW-0560">Oxidoreductase</keyword>
<comment type="similarity">
    <text evidence="2">Belongs to the FAD-binding monooxygenase family.</text>
</comment>
<keyword evidence="4" id="KW-0274">FAD</keyword>
<protein>
    <submittedName>
        <fullName evidence="8">NAD(P)-binding domain-containing protein</fullName>
    </submittedName>
</protein>
<evidence type="ECO:0000256" key="2">
    <source>
        <dbReference type="ARBA" id="ARBA00010139"/>
    </source>
</evidence>
<evidence type="ECO:0000256" key="4">
    <source>
        <dbReference type="ARBA" id="ARBA00022827"/>
    </source>
</evidence>
<organism evidence="8 9">
    <name type="scientific">[Mycobacterium] burgundiense</name>
    <dbReference type="NCBI Taxonomy" id="3064286"/>
    <lineage>
        <taxon>Bacteria</taxon>
        <taxon>Bacillati</taxon>
        <taxon>Actinomycetota</taxon>
        <taxon>Actinomycetes</taxon>
        <taxon>Mycobacteriales</taxon>
        <taxon>Mycobacteriaceae</taxon>
        <taxon>Mycolicibacterium</taxon>
    </lineage>
</organism>
<evidence type="ECO:0000256" key="5">
    <source>
        <dbReference type="ARBA" id="ARBA00022857"/>
    </source>
</evidence>
<evidence type="ECO:0000313" key="9">
    <source>
        <dbReference type="Proteomes" id="UP001190465"/>
    </source>
</evidence>
<sequence>MTATRIPRACVIGAGSAGLAACAGLKNAGIAFDCYEKSDRVGGLWVFDNPSGVAAAYRTLSSNAPKAYMGYRDFPMPDDLPAYPSHWDFARYFDDYARHHGLHDHIQFQTEVTRVTPLDGGGFEVRLADGRVQLYDQVLVANGHHWDARMPEPMFPGDFAGTVMHSRDYRDAAFMAGKQVVVVGIGNSAVDIACEAAHLADKTYLSVRRGAHIMPKYVFGMAPPNWLLNSASHKPGRVLLGALMRLVNGRAQDYGLPAPDHSFGDAHPTMSAGLMDELRLGRITPKPPIAELLGDRVRFADGSIEAVDVIVCATGYRITFPFFDQAYVSAPDNQIALYHRVVDPDRPGLFFVGLCQPLGAIQPLAELQGKWIGELLAGRCALPTAELMRRAIDADQRWLRKRFIDSTRHTVQVDHNHYLKTLRREIRAGRRRARRLGPNPVGPHTGSPRLVSSATGLTDTDLPQRPAQ</sequence>
<dbReference type="Pfam" id="PF00743">
    <property type="entry name" value="FMO-like"/>
    <property type="match status" value="1"/>
</dbReference>
<keyword evidence="9" id="KW-1185">Reference proteome</keyword>
<evidence type="ECO:0000256" key="1">
    <source>
        <dbReference type="ARBA" id="ARBA00009183"/>
    </source>
</evidence>
<evidence type="ECO:0000256" key="7">
    <source>
        <dbReference type="SAM" id="MobiDB-lite"/>
    </source>
</evidence>
<evidence type="ECO:0000256" key="3">
    <source>
        <dbReference type="ARBA" id="ARBA00022630"/>
    </source>
</evidence>
<dbReference type="InterPro" id="IPR020946">
    <property type="entry name" value="Flavin_mOase-like"/>
</dbReference>
<comment type="similarity">
    <text evidence="1">Belongs to the FMO family.</text>
</comment>
<dbReference type="PRINTS" id="PR00370">
    <property type="entry name" value="FMOXYGENASE"/>
</dbReference>
<accession>A0ABM9LX23</accession>
<keyword evidence="5" id="KW-0521">NADP</keyword>
<dbReference type="InterPro" id="IPR050346">
    <property type="entry name" value="FMO-like"/>
</dbReference>